<gene>
    <name evidence="1" type="ORF">PG999_007292</name>
</gene>
<reference evidence="1 2" key="1">
    <citation type="submission" date="2023-01" db="EMBL/GenBank/DDBJ databases">
        <title>Analysis of 21 Apiospora genomes using comparative genomics revels a genus with tremendous synthesis potential of carbohydrate active enzymes and secondary metabolites.</title>
        <authorList>
            <person name="Sorensen T."/>
        </authorList>
    </citation>
    <scope>NUCLEOTIDE SEQUENCE [LARGE SCALE GENOMIC DNA]</scope>
    <source>
        <strain evidence="1 2">CBS 117206</strain>
    </source>
</reference>
<evidence type="ECO:0000313" key="2">
    <source>
        <dbReference type="Proteomes" id="UP001392437"/>
    </source>
</evidence>
<sequence>MQSSQAQSLLSIGLLRTHRTSKNISRFEFLYRHGMPRWNAPPGSSFYHLLPDQMLTIWTGEHWRGPCQPTEGRWDLRCGSQLAADEYWLRFPDQIPPHEEANQMPHKKEEVDQKIESMLFPSRNQRELHGENEGDIDKPHDAWFHLSSTVKPKKDESSQTLPCMRGGLVPSYYSFRELSASTGTGAAYVAANRRNCRLSQHQTRKEEGFVEIDQIDAVIEQAGYQAVDLQGHDTTIHRRD</sequence>
<name>A0AAW0QXX6_9PEZI</name>
<protein>
    <submittedName>
        <fullName evidence="1">Uncharacterized protein</fullName>
    </submittedName>
</protein>
<proteinExistence type="predicted"/>
<evidence type="ECO:0000313" key="1">
    <source>
        <dbReference type="EMBL" id="KAK8115223.1"/>
    </source>
</evidence>
<dbReference type="AlphaFoldDB" id="A0AAW0QXX6"/>
<organism evidence="1 2">
    <name type="scientific">Apiospora kogelbergensis</name>
    <dbReference type="NCBI Taxonomy" id="1337665"/>
    <lineage>
        <taxon>Eukaryota</taxon>
        <taxon>Fungi</taxon>
        <taxon>Dikarya</taxon>
        <taxon>Ascomycota</taxon>
        <taxon>Pezizomycotina</taxon>
        <taxon>Sordariomycetes</taxon>
        <taxon>Xylariomycetidae</taxon>
        <taxon>Amphisphaeriales</taxon>
        <taxon>Apiosporaceae</taxon>
        <taxon>Apiospora</taxon>
    </lineage>
</organism>
<comment type="caution">
    <text evidence="1">The sequence shown here is derived from an EMBL/GenBank/DDBJ whole genome shotgun (WGS) entry which is preliminary data.</text>
</comment>
<dbReference type="Proteomes" id="UP001392437">
    <property type="component" value="Unassembled WGS sequence"/>
</dbReference>
<accession>A0AAW0QXX6</accession>
<keyword evidence="2" id="KW-1185">Reference proteome</keyword>
<dbReference type="EMBL" id="JAQQWP010000006">
    <property type="protein sequence ID" value="KAK8115223.1"/>
    <property type="molecule type" value="Genomic_DNA"/>
</dbReference>